<comment type="caution">
    <text evidence="2">The sequence shown here is derived from an EMBL/GenBank/DDBJ whole genome shotgun (WGS) entry which is preliminary data.</text>
</comment>
<dbReference type="Proteomes" id="UP000289738">
    <property type="component" value="Chromosome B05"/>
</dbReference>
<name>A0A444Z551_ARAHY</name>
<dbReference type="EMBL" id="SDMP01000015">
    <property type="protein sequence ID" value="RYR09339.1"/>
    <property type="molecule type" value="Genomic_DNA"/>
</dbReference>
<dbReference type="PANTHER" id="PTHR47718:SF13">
    <property type="entry name" value="OS09G0290500 PROTEIN"/>
    <property type="match status" value="1"/>
</dbReference>
<sequence length="263" mass="30715">MSIPQREDTSTTRKPSAQSASSETVEMTFKTIEEAGKFYKDYSKLADRAEMLKQHKELSMFVCRTIENNEEARIRTDKIYQSFVVVVGGHRELSFFKKDMRNYITMEVRNVSEQDDAKEFGKSMQSVLGYMAYEVVEYVSNSMFNKFVVTYDVISCKVKCQCLLFESRDILCCHSLSALSFEQVYKVAPKYILECWSKNVKRRHTHIKSSQDEPLLEPRSKRFDDLVFCSHNICEFASEFEELTGILHRAFDNVLDEMQEYQA</sequence>
<feature type="region of interest" description="Disordered" evidence="1">
    <location>
        <begin position="1"/>
        <end position="24"/>
    </location>
</feature>
<evidence type="ECO:0000313" key="2">
    <source>
        <dbReference type="EMBL" id="RYR09339.1"/>
    </source>
</evidence>
<proteinExistence type="predicted"/>
<evidence type="ECO:0000313" key="3">
    <source>
        <dbReference type="Proteomes" id="UP000289738"/>
    </source>
</evidence>
<dbReference type="AlphaFoldDB" id="A0A444Z551"/>
<keyword evidence="3" id="KW-1185">Reference proteome</keyword>
<feature type="compositionally biased region" description="Basic and acidic residues" evidence="1">
    <location>
        <begin position="1"/>
        <end position="11"/>
    </location>
</feature>
<protein>
    <submittedName>
        <fullName evidence="2">Uncharacterized protein</fullName>
    </submittedName>
</protein>
<organism evidence="2 3">
    <name type="scientific">Arachis hypogaea</name>
    <name type="common">Peanut</name>
    <dbReference type="NCBI Taxonomy" id="3818"/>
    <lineage>
        <taxon>Eukaryota</taxon>
        <taxon>Viridiplantae</taxon>
        <taxon>Streptophyta</taxon>
        <taxon>Embryophyta</taxon>
        <taxon>Tracheophyta</taxon>
        <taxon>Spermatophyta</taxon>
        <taxon>Magnoliopsida</taxon>
        <taxon>eudicotyledons</taxon>
        <taxon>Gunneridae</taxon>
        <taxon>Pentapetalae</taxon>
        <taxon>rosids</taxon>
        <taxon>fabids</taxon>
        <taxon>Fabales</taxon>
        <taxon>Fabaceae</taxon>
        <taxon>Papilionoideae</taxon>
        <taxon>50 kb inversion clade</taxon>
        <taxon>dalbergioids sensu lato</taxon>
        <taxon>Dalbergieae</taxon>
        <taxon>Pterocarpus clade</taxon>
        <taxon>Arachis</taxon>
    </lineage>
</organism>
<evidence type="ECO:0000256" key="1">
    <source>
        <dbReference type="SAM" id="MobiDB-lite"/>
    </source>
</evidence>
<dbReference type="PANTHER" id="PTHR47718">
    <property type="entry name" value="OS01G0519700 PROTEIN"/>
    <property type="match status" value="1"/>
</dbReference>
<gene>
    <name evidence="2" type="ORF">Ahy_B05g077611</name>
</gene>
<accession>A0A444Z551</accession>
<reference evidence="2 3" key="1">
    <citation type="submission" date="2019-01" db="EMBL/GenBank/DDBJ databases">
        <title>Sequencing of cultivated peanut Arachis hypogaea provides insights into genome evolution and oil improvement.</title>
        <authorList>
            <person name="Chen X."/>
        </authorList>
    </citation>
    <scope>NUCLEOTIDE SEQUENCE [LARGE SCALE GENOMIC DNA]</scope>
    <source>
        <strain evidence="3">cv. Fuhuasheng</strain>
        <tissue evidence="2">Leaves</tissue>
    </source>
</reference>
<feature type="compositionally biased region" description="Polar residues" evidence="1">
    <location>
        <begin position="12"/>
        <end position="24"/>
    </location>
</feature>